<evidence type="ECO:0000313" key="2">
    <source>
        <dbReference type="EMBL" id="RLP68183.1"/>
    </source>
</evidence>
<dbReference type="RefSeq" id="WP_121673990.1">
    <property type="nucleotide sequence ID" value="NZ_BMXM01000014.1"/>
</dbReference>
<gene>
    <name evidence="2" type="ORF">D9V29_14240</name>
</gene>
<comment type="caution">
    <text evidence="2">The sequence shown here is derived from an EMBL/GenBank/DDBJ whole genome shotgun (WGS) entry which is preliminary data.</text>
</comment>
<dbReference type="SUPFAM" id="SSF53300">
    <property type="entry name" value="vWA-like"/>
    <property type="match status" value="1"/>
</dbReference>
<dbReference type="PANTHER" id="PTHR33608">
    <property type="entry name" value="BLL2464 PROTEIN"/>
    <property type="match status" value="1"/>
</dbReference>
<dbReference type="EMBL" id="RCUV01000023">
    <property type="protein sequence ID" value="RLP68183.1"/>
    <property type="molecule type" value="Genomic_DNA"/>
</dbReference>
<keyword evidence="3" id="KW-1185">Reference proteome</keyword>
<dbReference type="InterPro" id="IPR002881">
    <property type="entry name" value="DUF58"/>
</dbReference>
<protein>
    <submittedName>
        <fullName evidence="2">DUF58 domain-containing protein</fullName>
    </submittedName>
</protein>
<dbReference type="InterPro" id="IPR036465">
    <property type="entry name" value="vWFA_dom_sf"/>
</dbReference>
<feature type="domain" description="DUF58" evidence="1">
    <location>
        <begin position="41"/>
        <end position="258"/>
    </location>
</feature>
<dbReference type="PANTHER" id="PTHR33608:SF6">
    <property type="entry name" value="BLL2464 PROTEIN"/>
    <property type="match status" value="1"/>
</dbReference>
<sequence length="298" mass="33097">MDELLHRVKTRLAIRAHRKVRGMLDGEYVSLFHGKSLDFDDLRAYAPGDDVKDIDWKATARVGSPLTKRYIATRKHAVLLIADTGRDFAALSTGGNPKRDIATLAAGVIGYLAVRHGDHVGLVAGDENGTEYVPLRGTESHLERLLAVIQNRTTLSAGASRLAAQLDYVRRTFRRRMLLVVLADDGAMSADRDDDLRLLRRLHAQHEILWITIGDADPTLEEYADSTLIDVADGRELPPFLRRDAALREDFAAAVATRTRASADLLEKIGITSIRLTSEDTVIPGLFRLLEVHNHARR</sequence>
<dbReference type="Pfam" id="PF01882">
    <property type="entry name" value="DUF58"/>
    <property type="match status" value="1"/>
</dbReference>
<organism evidence="2 3">
    <name type="scientific">Mycetocola manganoxydans</name>
    <dbReference type="NCBI Taxonomy" id="699879"/>
    <lineage>
        <taxon>Bacteria</taxon>
        <taxon>Bacillati</taxon>
        <taxon>Actinomycetota</taxon>
        <taxon>Actinomycetes</taxon>
        <taxon>Micrococcales</taxon>
        <taxon>Microbacteriaceae</taxon>
        <taxon>Mycetocola</taxon>
    </lineage>
</organism>
<dbReference type="AlphaFoldDB" id="A0A3L6ZK10"/>
<evidence type="ECO:0000313" key="3">
    <source>
        <dbReference type="Proteomes" id="UP000270299"/>
    </source>
</evidence>
<dbReference type="Proteomes" id="UP000270299">
    <property type="component" value="Unassembled WGS sequence"/>
</dbReference>
<accession>A0A3L6ZK10</accession>
<evidence type="ECO:0000259" key="1">
    <source>
        <dbReference type="Pfam" id="PF01882"/>
    </source>
</evidence>
<proteinExistence type="predicted"/>
<dbReference type="OrthoDB" id="9776116at2"/>
<name>A0A3L6ZK10_9MICO</name>
<reference evidence="2 3" key="1">
    <citation type="submission" date="2018-10" db="EMBL/GenBank/DDBJ databases">
        <authorList>
            <person name="Li J."/>
        </authorList>
    </citation>
    <scope>NUCLEOTIDE SEQUENCE [LARGE SCALE GENOMIC DNA]</scope>
    <source>
        <strain evidence="2 3">CCTCC AB209002</strain>
    </source>
</reference>